<dbReference type="HOGENOM" id="CLU_885706_0_0_1"/>
<reference evidence="2 3" key="1">
    <citation type="journal article" date="2010" name="Proc. Natl. Acad. Sci. U.S.A.">
        <title>Insights into evolution of multicellular fungi from the assembled chromosomes of the mushroom Coprinopsis cinerea (Coprinus cinereus).</title>
        <authorList>
            <person name="Stajich J.E."/>
            <person name="Wilke S.K."/>
            <person name="Ahren D."/>
            <person name="Au C.H."/>
            <person name="Birren B.W."/>
            <person name="Borodovsky M."/>
            <person name="Burns C."/>
            <person name="Canback B."/>
            <person name="Casselton L.A."/>
            <person name="Cheng C.K."/>
            <person name="Deng J."/>
            <person name="Dietrich F.S."/>
            <person name="Fargo D.C."/>
            <person name="Farman M.L."/>
            <person name="Gathman A.C."/>
            <person name="Goldberg J."/>
            <person name="Guigo R."/>
            <person name="Hoegger P.J."/>
            <person name="Hooker J.B."/>
            <person name="Huggins A."/>
            <person name="James T.Y."/>
            <person name="Kamada T."/>
            <person name="Kilaru S."/>
            <person name="Kodira C."/>
            <person name="Kues U."/>
            <person name="Kupfer D."/>
            <person name="Kwan H.S."/>
            <person name="Lomsadze A."/>
            <person name="Li W."/>
            <person name="Lilly W.W."/>
            <person name="Ma L.J."/>
            <person name="Mackey A.J."/>
            <person name="Manning G."/>
            <person name="Martin F."/>
            <person name="Muraguchi H."/>
            <person name="Natvig D.O."/>
            <person name="Palmerini H."/>
            <person name="Ramesh M.A."/>
            <person name="Rehmeyer C.J."/>
            <person name="Roe B.A."/>
            <person name="Shenoy N."/>
            <person name="Stanke M."/>
            <person name="Ter-Hovhannisyan V."/>
            <person name="Tunlid A."/>
            <person name="Velagapudi R."/>
            <person name="Vision T.J."/>
            <person name="Zeng Q."/>
            <person name="Zolan M.E."/>
            <person name="Pukkila P.J."/>
        </authorList>
    </citation>
    <scope>NUCLEOTIDE SEQUENCE [LARGE SCALE GENOMIC DNA]</scope>
    <source>
        <strain evidence="3">Okayama-7 / 130 / ATCC MYA-4618 / FGSC 9003</strain>
    </source>
</reference>
<comment type="caution">
    <text evidence="2">The sequence shown here is derived from an EMBL/GenBank/DDBJ whole genome shotgun (WGS) entry which is preliminary data.</text>
</comment>
<dbReference type="Proteomes" id="UP000001861">
    <property type="component" value="Unassembled WGS sequence"/>
</dbReference>
<dbReference type="RefSeq" id="XP_002911812.1">
    <property type="nucleotide sequence ID" value="XM_002911766.1"/>
</dbReference>
<evidence type="ECO:0000256" key="1">
    <source>
        <dbReference type="SAM" id="MobiDB-lite"/>
    </source>
</evidence>
<protein>
    <submittedName>
        <fullName evidence="2">Uncharacterized protein</fullName>
    </submittedName>
</protein>
<accession>D6RKK9</accession>
<dbReference type="InParanoid" id="D6RKK9"/>
<name>D6RKK9_COPC7</name>
<dbReference type="GeneID" id="9378985"/>
<dbReference type="KEGG" id="cci:CC1G_13847"/>
<evidence type="ECO:0000313" key="2">
    <source>
        <dbReference type="EMBL" id="EFI28318.1"/>
    </source>
</evidence>
<keyword evidence="3" id="KW-1185">Reference proteome</keyword>
<proteinExistence type="predicted"/>
<sequence>MAADFLVHTINRVDGAVRVRAQTAGKRYWRSELAGIEGWESHPPQSFNLAPDYLENIRLSRLHSRRWPCEGRRGGGMLTLAENMLGGAGKLCRRPVISFPVVRHCGKRRNHPGLYKAFALRVAGEHGLQGLLVPDAGFEVDVGARAGCIVHSRFIGGPWCWQELRVGCGLMTLDWGTLVFEAGISSTFDLLRSSGRVFLTRGTETKCIVLNLESSPPPPKPDPWGRPSHSESGLGGARAGATGGHHVTPPNMKRVVPKSPDEMQEDAVTRRECEQTSRTEARVLAIWRDFENSLLSTSSSAVCDNMKNVDNDAV</sequence>
<dbReference type="VEuPathDB" id="FungiDB:CC1G_13847"/>
<feature type="region of interest" description="Disordered" evidence="1">
    <location>
        <begin position="212"/>
        <end position="262"/>
    </location>
</feature>
<feature type="compositionally biased region" description="Gly residues" evidence="1">
    <location>
        <begin position="233"/>
        <end position="243"/>
    </location>
</feature>
<dbReference type="AlphaFoldDB" id="D6RKK9"/>
<feature type="compositionally biased region" description="Pro residues" evidence="1">
    <location>
        <begin position="215"/>
        <end position="224"/>
    </location>
</feature>
<evidence type="ECO:0000313" key="3">
    <source>
        <dbReference type="Proteomes" id="UP000001861"/>
    </source>
</evidence>
<dbReference type="EMBL" id="AACS02000002">
    <property type="protein sequence ID" value="EFI28318.1"/>
    <property type="molecule type" value="Genomic_DNA"/>
</dbReference>
<organism evidence="2 3">
    <name type="scientific">Coprinopsis cinerea (strain Okayama-7 / 130 / ATCC MYA-4618 / FGSC 9003)</name>
    <name type="common">Inky cap fungus</name>
    <name type="synonym">Hormographiella aspergillata</name>
    <dbReference type="NCBI Taxonomy" id="240176"/>
    <lineage>
        <taxon>Eukaryota</taxon>
        <taxon>Fungi</taxon>
        <taxon>Dikarya</taxon>
        <taxon>Basidiomycota</taxon>
        <taxon>Agaricomycotina</taxon>
        <taxon>Agaricomycetes</taxon>
        <taxon>Agaricomycetidae</taxon>
        <taxon>Agaricales</taxon>
        <taxon>Agaricineae</taxon>
        <taxon>Psathyrellaceae</taxon>
        <taxon>Coprinopsis</taxon>
    </lineage>
</organism>
<gene>
    <name evidence="2" type="ORF">CC1G_13847</name>
</gene>